<reference evidence="1 2" key="1">
    <citation type="journal article" date="2019" name="Sci. Rep.">
        <title>A high-quality genome of Eragrostis curvula grass provides insights into Poaceae evolution and supports new strategies to enhance forage quality.</title>
        <authorList>
            <person name="Carballo J."/>
            <person name="Santos B.A.C.M."/>
            <person name="Zappacosta D."/>
            <person name="Garbus I."/>
            <person name="Selva J.P."/>
            <person name="Gallo C.A."/>
            <person name="Diaz A."/>
            <person name="Albertini E."/>
            <person name="Caccamo M."/>
            <person name="Echenique V."/>
        </authorList>
    </citation>
    <scope>NUCLEOTIDE SEQUENCE [LARGE SCALE GENOMIC DNA]</scope>
    <source>
        <strain evidence="2">cv. Victoria</strain>
        <tissue evidence="1">Leaf</tissue>
    </source>
</reference>
<proteinExistence type="predicted"/>
<evidence type="ECO:0000313" key="2">
    <source>
        <dbReference type="Proteomes" id="UP000324897"/>
    </source>
</evidence>
<organism evidence="1 2">
    <name type="scientific">Eragrostis curvula</name>
    <name type="common">weeping love grass</name>
    <dbReference type="NCBI Taxonomy" id="38414"/>
    <lineage>
        <taxon>Eukaryota</taxon>
        <taxon>Viridiplantae</taxon>
        <taxon>Streptophyta</taxon>
        <taxon>Embryophyta</taxon>
        <taxon>Tracheophyta</taxon>
        <taxon>Spermatophyta</taxon>
        <taxon>Magnoliopsida</taxon>
        <taxon>Liliopsida</taxon>
        <taxon>Poales</taxon>
        <taxon>Poaceae</taxon>
        <taxon>PACMAD clade</taxon>
        <taxon>Chloridoideae</taxon>
        <taxon>Eragrostideae</taxon>
        <taxon>Eragrostidinae</taxon>
        <taxon>Eragrostis</taxon>
    </lineage>
</organism>
<dbReference type="EMBL" id="RWGY01000011">
    <property type="protein sequence ID" value="TVU31032.1"/>
    <property type="molecule type" value="Genomic_DNA"/>
</dbReference>
<dbReference type="Gramene" id="TVU31032">
    <property type="protein sequence ID" value="TVU31032"/>
    <property type="gene ID" value="EJB05_22696"/>
</dbReference>
<sequence length="68" mass="7560">MDNGRLPKTRTNMNVAITHQARMPIILFGRRRGRRLRGASGDFGNLENLPAQSSKMLIGLKADIGIKK</sequence>
<evidence type="ECO:0000313" key="1">
    <source>
        <dbReference type="EMBL" id="TVU31032.1"/>
    </source>
</evidence>
<keyword evidence="2" id="KW-1185">Reference proteome</keyword>
<name>A0A5J9V4B8_9POAL</name>
<dbReference type="AlphaFoldDB" id="A0A5J9V4B8"/>
<comment type="caution">
    <text evidence="1">The sequence shown here is derived from an EMBL/GenBank/DDBJ whole genome shotgun (WGS) entry which is preliminary data.</text>
</comment>
<dbReference type="Proteomes" id="UP000324897">
    <property type="component" value="Chromosome 1"/>
</dbReference>
<protein>
    <submittedName>
        <fullName evidence="1">Uncharacterized protein</fullName>
    </submittedName>
</protein>
<gene>
    <name evidence="1" type="ORF">EJB05_22696</name>
</gene>
<accession>A0A5J9V4B8</accession>
<feature type="non-terminal residue" evidence="1">
    <location>
        <position position="1"/>
    </location>
</feature>